<evidence type="ECO:0000256" key="3">
    <source>
        <dbReference type="PROSITE-ProRule" id="PRU00169"/>
    </source>
</evidence>
<keyword evidence="5" id="KW-0238">DNA-binding</keyword>
<reference evidence="5 6" key="1">
    <citation type="submission" date="2021-10" db="EMBL/GenBank/DDBJ databases">
        <title>Lutispora strain m25 sp. nov., a thermophilic, non-spore-forming bacterium isolated from a lab-scale methanogenic bioreactor digesting anaerobic sludge.</title>
        <authorList>
            <person name="El Houari A."/>
            <person name="Mcdonald J."/>
        </authorList>
    </citation>
    <scope>NUCLEOTIDE SEQUENCE [LARGE SCALE GENOMIC DNA]</scope>
    <source>
        <strain evidence="6">m25</strain>
    </source>
</reference>
<dbReference type="SMART" id="SM00850">
    <property type="entry name" value="LytTR"/>
    <property type="match status" value="1"/>
</dbReference>
<dbReference type="Gene3D" id="3.40.50.2300">
    <property type="match status" value="1"/>
</dbReference>
<evidence type="ECO:0000313" key="6">
    <source>
        <dbReference type="Proteomes" id="UP001651880"/>
    </source>
</evidence>
<keyword evidence="3" id="KW-0597">Phosphoprotein</keyword>
<dbReference type="PROSITE" id="PS50110">
    <property type="entry name" value="RESPONSE_REGULATORY"/>
    <property type="match status" value="1"/>
</dbReference>
<name>A0ABT1NLH3_9FIRM</name>
<comment type="function">
    <text evidence="2">May play the central regulatory role in sporulation. It may be an element of the effector pathway responsible for the activation of sporulation genes in response to nutritional stress. Spo0A may act in concert with spo0H (a sigma factor) to control the expression of some genes that are critical to the sporulation process.</text>
</comment>
<dbReference type="SUPFAM" id="SSF52172">
    <property type="entry name" value="CheY-like"/>
    <property type="match status" value="1"/>
</dbReference>
<gene>
    <name evidence="5" type="ORF">LJD61_18230</name>
</gene>
<organism evidence="5 6">
    <name type="scientific">Lutispora saccharofermentans</name>
    <dbReference type="NCBI Taxonomy" id="3024236"/>
    <lineage>
        <taxon>Bacteria</taxon>
        <taxon>Bacillati</taxon>
        <taxon>Bacillota</taxon>
        <taxon>Clostridia</taxon>
        <taxon>Lutisporales</taxon>
        <taxon>Lutisporaceae</taxon>
        <taxon>Lutispora</taxon>
    </lineage>
</organism>
<dbReference type="SMART" id="SM00448">
    <property type="entry name" value="REC"/>
    <property type="match status" value="1"/>
</dbReference>
<comment type="caution">
    <text evidence="5">The sequence shown here is derived from an EMBL/GenBank/DDBJ whole genome shotgun (WGS) entry which is preliminary data.</text>
</comment>
<dbReference type="GO" id="GO:0003677">
    <property type="term" value="F:DNA binding"/>
    <property type="evidence" value="ECO:0007669"/>
    <property type="project" value="UniProtKB-KW"/>
</dbReference>
<dbReference type="Proteomes" id="UP001651880">
    <property type="component" value="Unassembled WGS sequence"/>
</dbReference>
<dbReference type="InterPro" id="IPR001789">
    <property type="entry name" value="Sig_transdc_resp-reg_receiver"/>
</dbReference>
<proteinExistence type="predicted"/>
<evidence type="ECO:0000256" key="2">
    <source>
        <dbReference type="ARBA" id="ARBA00024867"/>
    </source>
</evidence>
<protein>
    <recommendedName>
        <fullName evidence="1">Stage 0 sporulation protein A homolog</fullName>
    </recommendedName>
</protein>
<dbReference type="PANTHER" id="PTHR37299:SF1">
    <property type="entry name" value="STAGE 0 SPORULATION PROTEIN A HOMOLOG"/>
    <property type="match status" value="1"/>
</dbReference>
<dbReference type="InterPro" id="IPR007492">
    <property type="entry name" value="LytTR_DNA-bd_dom"/>
</dbReference>
<evidence type="ECO:0000313" key="5">
    <source>
        <dbReference type="EMBL" id="MCQ1531454.1"/>
    </source>
</evidence>
<dbReference type="InterPro" id="IPR011006">
    <property type="entry name" value="CheY-like_superfamily"/>
</dbReference>
<dbReference type="EMBL" id="JAJEKE010000023">
    <property type="protein sequence ID" value="MCQ1531454.1"/>
    <property type="molecule type" value="Genomic_DNA"/>
</dbReference>
<dbReference type="RefSeq" id="WP_255228994.1">
    <property type="nucleotide sequence ID" value="NZ_JAJEKE010000023.1"/>
</dbReference>
<sequence>MLRIAICDDQPRELEIINEYITEYLDTNTLEAEMKEFSHPDKLLTAIDAKSFHIYILDIVMPMVSGLELGKEIRRLDREAQIIYATTEPQFALQAYAASPINYLIKPIEKQQLFDTLTLAISKADLAEEQTFAVKTADSLRIIKLSDIVCCEYRSHAVIFSLTNGEEVLSRTIRENFSEYSSPILKDRHFLQCHTSFVVNLRRVERFAKDSFTLCGGKIVPIAAKQYPAVRDTYMDYLMAKGVQK</sequence>
<feature type="modified residue" description="4-aspartylphosphate" evidence="3">
    <location>
        <position position="58"/>
    </location>
</feature>
<dbReference type="Pfam" id="PF00072">
    <property type="entry name" value="Response_reg"/>
    <property type="match status" value="1"/>
</dbReference>
<keyword evidence="6" id="KW-1185">Reference proteome</keyword>
<accession>A0ABT1NLH3</accession>
<evidence type="ECO:0000259" key="4">
    <source>
        <dbReference type="PROSITE" id="PS50110"/>
    </source>
</evidence>
<dbReference type="InterPro" id="IPR046947">
    <property type="entry name" value="LytR-like"/>
</dbReference>
<feature type="domain" description="Response regulatory" evidence="4">
    <location>
        <begin position="3"/>
        <end position="121"/>
    </location>
</feature>
<dbReference type="PANTHER" id="PTHR37299">
    <property type="entry name" value="TRANSCRIPTIONAL REGULATOR-RELATED"/>
    <property type="match status" value="1"/>
</dbReference>
<dbReference type="Pfam" id="PF04397">
    <property type="entry name" value="LytTR"/>
    <property type="match status" value="1"/>
</dbReference>
<dbReference type="Gene3D" id="2.40.50.1020">
    <property type="entry name" value="LytTr DNA-binding domain"/>
    <property type="match status" value="1"/>
</dbReference>
<evidence type="ECO:0000256" key="1">
    <source>
        <dbReference type="ARBA" id="ARBA00018672"/>
    </source>
</evidence>